<dbReference type="InterPro" id="IPR051447">
    <property type="entry name" value="Lipoprotein-release_system"/>
</dbReference>
<keyword evidence="4 7" id="KW-0812">Transmembrane</keyword>
<evidence type="ECO:0000256" key="4">
    <source>
        <dbReference type="ARBA" id="ARBA00022692"/>
    </source>
</evidence>
<accession>A0ABS3XYB7</accession>
<comment type="similarity">
    <text evidence="2">Belongs to the ABC-4 integral membrane protein family. LolC/E subfamily.</text>
</comment>
<evidence type="ECO:0000259" key="8">
    <source>
        <dbReference type="Pfam" id="PF02687"/>
    </source>
</evidence>
<reference evidence="9 10" key="1">
    <citation type="submission" date="2021-02" db="EMBL/GenBank/DDBJ databases">
        <title>Streptomyces spirodelae sp. nov., isolated from duckweed.</title>
        <authorList>
            <person name="Saimee Y."/>
            <person name="Duangmal K."/>
        </authorList>
    </citation>
    <scope>NUCLEOTIDE SEQUENCE [LARGE SCALE GENOMIC DNA]</scope>
    <source>
        <strain evidence="9 10">DSM 42105</strain>
    </source>
</reference>
<gene>
    <name evidence="9" type="ORF">JW613_19035</name>
</gene>
<sequence>MKIVGLVTFGGESGMGQATFTGLTRADAERHLMPEPGTATSIRVRAEDGTSQRQLAERLEAALPEGIEAVTGQEAAEENSENVSGQFLTLFTSLLLVFSGIALLVAVFSIHNTFAIVVAQRTRENALLRALGFPFQRARWSSAPSPCCCRSESGSRCAWPPR</sequence>
<evidence type="ECO:0000256" key="6">
    <source>
        <dbReference type="ARBA" id="ARBA00023136"/>
    </source>
</evidence>
<protein>
    <recommendedName>
        <fullName evidence="8">ABC3 transporter permease C-terminal domain-containing protein</fullName>
    </recommendedName>
</protein>
<feature type="transmembrane region" description="Helical" evidence="7">
    <location>
        <begin position="94"/>
        <end position="119"/>
    </location>
</feature>
<evidence type="ECO:0000313" key="10">
    <source>
        <dbReference type="Proteomes" id="UP000721954"/>
    </source>
</evidence>
<evidence type="ECO:0000256" key="7">
    <source>
        <dbReference type="SAM" id="Phobius"/>
    </source>
</evidence>
<keyword evidence="5 7" id="KW-1133">Transmembrane helix</keyword>
<name>A0ABS3XYB7_9ACTN</name>
<evidence type="ECO:0000256" key="2">
    <source>
        <dbReference type="ARBA" id="ARBA00005236"/>
    </source>
</evidence>
<evidence type="ECO:0000313" key="9">
    <source>
        <dbReference type="EMBL" id="MBO8200381.1"/>
    </source>
</evidence>
<dbReference type="PANTHER" id="PTHR30489">
    <property type="entry name" value="LIPOPROTEIN-RELEASING SYSTEM TRANSMEMBRANE PROTEIN LOLE"/>
    <property type="match status" value="1"/>
</dbReference>
<dbReference type="InterPro" id="IPR003838">
    <property type="entry name" value="ABC3_permease_C"/>
</dbReference>
<dbReference type="EMBL" id="JAFFZM010000011">
    <property type="protein sequence ID" value="MBO8200381.1"/>
    <property type="molecule type" value="Genomic_DNA"/>
</dbReference>
<dbReference type="Proteomes" id="UP000721954">
    <property type="component" value="Unassembled WGS sequence"/>
</dbReference>
<dbReference type="PANTHER" id="PTHR30489:SF0">
    <property type="entry name" value="LIPOPROTEIN-RELEASING SYSTEM TRANSMEMBRANE PROTEIN LOLE"/>
    <property type="match status" value="1"/>
</dbReference>
<keyword evidence="6 7" id="KW-0472">Membrane</keyword>
<evidence type="ECO:0000256" key="1">
    <source>
        <dbReference type="ARBA" id="ARBA00004651"/>
    </source>
</evidence>
<feature type="domain" description="ABC3 transporter permease C-terminal" evidence="8">
    <location>
        <begin position="97"/>
        <end position="140"/>
    </location>
</feature>
<evidence type="ECO:0000256" key="3">
    <source>
        <dbReference type="ARBA" id="ARBA00022475"/>
    </source>
</evidence>
<dbReference type="Pfam" id="PF02687">
    <property type="entry name" value="FtsX"/>
    <property type="match status" value="1"/>
</dbReference>
<organism evidence="9 10">
    <name type="scientific">Streptomyces smyrnaeus</name>
    <dbReference type="NCBI Taxonomy" id="1387713"/>
    <lineage>
        <taxon>Bacteria</taxon>
        <taxon>Bacillati</taxon>
        <taxon>Actinomycetota</taxon>
        <taxon>Actinomycetes</taxon>
        <taxon>Kitasatosporales</taxon>
        <taxon>Streptomycetaceae</taxon>
        <taxon>Streptomyces</taxon>
    </lineage>
</organism>
<keyword evidence="3" id="KW-1003">Cell membrane</keyword>
<comment type="subcellular location">
    <subcellularLocation>
        <location evidence="1">Cell membrane</location>
        <topology evidence="1">Multi-pass membrane protein</topology>
    </subcellularLocation>
</comment>
<keyword evidence="10" id="KW-1185">Reference proteome</keyword>
<proteinExistence type="inferred from homology"/>
<comment type="caution">
    <text evidence="9">The sequence shown here is derived from an EMBL/GenBank/DDBJ whole genome shotgun (WGS) entry which is preliminary data.</text>
</comment>
<evidence type="ECO:0000256" key="5">
    <source>
        <dbReference type="ARBA" id="ARBA00022989"/>
    </source>
</evidence>